<evidence type="ECO:0000313" key="10">
    <source>
        <dbReference type="Proteomes" id="UP000645676"/>
    </source>
</evidence>
<keyword evidence="5 7" id="KW-1133">Transmembrane helix</keyword>
<dbReference type="PRINTS" id="PR01035">
    <property type="entry name" value="TCRTETA"/>
</dbReference>
<evidence type="ECO:0000256" key="6">
    <source>
        <dbReference type="ARBA" id="ARBA00023136"/>
    </source>
</evidence>
<evidence type="ECO:0000256" key="2">
    <source>
        <dbReference type="ARBA" id="ARBA00022448"/>
    </source>
</evidence>
<dbReference type="InterPro" id="IPR036259">
    <property type="entry name" value="MFS_trans_sf"/>
</dbReference>
<name>A0A832WFT5_9EURY</name>
<comment type="subcellular location">
    <subcellularLocation>
        <location evidence="1">Cell membrane</location>
        <topology evidence="1">Multi-pass membrane protein</topology>
    </subcellularLocation>
</comment>
<dbReference type="SUPFAM" id="SSF103473">
    <property type="entry name" value="MFS general substrate transporter"/>
    <property type="match status" value="1"/>
</dbReference>
<reference evidence="9" key="1">
    <citation type="journal article" date="2020" name="bioRxiv">
        <title>A rank-normalized archaeal taxonomy based on genome phylogeny resolves widespread incomplete and uneven classifications.</title>
        <authorList>
            <person name="Rinke C."/>
            <person name="Chuvochina M."/>
            <person name="Mussig A.J."/>
            <person name="Chaumeil P.-A."/>
            <person name="Waite D.W."/>
            <person name="Whitman W.B."/>
            <person name="Parks D.H."/>
            <person name="Hugenholtz P."/>
        </authorList>
    </citation>
    <scope>NUCLEOTIDE SEQUENCE</scope>
    <source>
        <strain evidence="9">UBA8849</strain>
    </source>
</reference>
<feature type="transmembrane region" description="Helical" evidence="7">
    <location>
        <begin position="133"/>
        <end position="153"/>
    </location>
</feature>
<feature type="transmembrane region" description="Helical" evidence="7">
    <location>
        <begin position="244"/>
        <end position="261"/>
    </location>
</feature>
<comment type="caution">
    <text evidence="9">The sequence shown here is derived from an EMBL/GenBank/DDBJ whole genome shotgun (WGS) entry which is preliminary data.</text>
</comment>
<keyword evidence="6 7" id="KW-0472">Membrane</keyword>
<dbReference type="InterPro" id="IPR011701">
    <property type="entry name" value="MFS"/>
</dbReference>
<evidence type="ECO:0000256" key="3">
    <source>
        <dbReference type="ARBA" id="ARBA00022475"/>
    </source>
</evidence>
<feature type="transmembrane region" description="Helical" evidence="7">
    <location>
        <begin position="159"/>
        <end position="179"/>
    </location>
</feature>
<dbReference type="InterPro" id="IPR001958">
    <property type="entry name" value="Tet-R_TetA/multi-R_MdtG-like"/>
</dbReference>
<dbReference type="PANTHER" id="PTHR43414:SF6">
    <property type="entry name" value="MULTIDRUG RESISTANCE PROTEIN MDTG"/>
    <property type="match status" value="1"/>
</dbReference>
<dbReference type="Gene3D" id="1.20.1250.20">
    <property type="entry name" value="MFS general substrate transporter like domains"/>
    <property type="match status" value="1"/>
</dbReference>
<evidence type="ECO:0000256" key="5">
    <source>
        <dbReference type="ARBA" id="ARBA00022989"/>
    </source>
</evidence>
<keyword evidence="2" id="KW-0813">Transport</keyword>
<proteinExistence type="predicted"/>
<feature type="transmembrane region" description="Helical" evidence="7">
    <location>
        <begin position="45"/>
        <end position="65"/>
    </location>
</feature>
<feature type="transmembrane region" description="Helical" evidence="7">
    <location>
        <begin position="216"/>
        <end position="238"/>
    </location>
</feature>
<organism evidence="9 10">
    <name type="scientific">Methanocaldococcus jannaschii</name>
    <dbReference type="NCBI Taxonomy" id="2190"/>
    <lineage>
        <taxon>Archaea</taxon>
        <taxon>Methanobacteriati</taxon>
        <taxon>Methanobacteriota</taxon>
        <taxon>Methanomada group</taxon>
        <taxon>Methanococci</taxon>
        <taxon>Methanococcales</taxon>
        <taxon>Methanocaldococcaceae</taxon>
        <taxon>Methanocaldococcus</taxon>
    </lineage>
</organism>
<evidence type="ECO:0000256" key="1">
    <source>
        <dbReference type="ARBA" id="ARBA00004651"/>
    </source>
</evidence>
<keyword evidence="4 7" id="KW-0812">Transmembrane</keyword>
<feature type="transmembrane region" description="Helical" evidence="7">
    <location>
        <begin position="9"/>
        <end position="33"/>
    </location>
</feature>
<dbReference type="EMBL" id="DUJR01000005">
    <property type="protein sequence ID" value="HII59195.1"/>
    <property type="molecule type" value="Genomic_DNA"/>
</dbReference>
<protein>
    <submittedName>
        <fullName evidence="9">MFS transporter</fullName>
    </submittedName>
</protein>
<evidence type="ECO:0000259" key="8">
    <source>
        <dbReference type="PROSITE" id="PS50850"/>
    </source>
</evidence>
<evidence type="ECO:0000256" key="7">
    <source>
        <dbReference type="SAM" id="Phobius"/>
    </source>
</evidence>
<feature type="transmembrane region" description="Helical" evidence="7">
    <location>
        <begin position="297"/>
        <end position="323"/>
    </location>
</feature>
<dbReference type="InterPro" id="IPR020846">
    <property type="entry name" value="MFS_dom"/>
</dbReference>
<feature type="transmembrane region" description="Helical" evidence="7">
    <location>
        <begin position="97"/>
        <end position="121"/>
    </location>
</feature>
<feature type="domain" description="Major facilitator superfamily (MFS) profile" evidence="8">
    <location>
        <begin position="7"/>
        <end position="386"/>
    </location>
</feature>
<dbReference type="CDD" id="cd17325">
    <property type="entry name" value="MFS_MdtG_SLC18_like"/>
    <property type="match status" value="1"/>
</dbReference>
<dbReference type="Pfam" id="PF07690">
    <property type="entry name" value="MFS_1"/>
    <property type="match status" value="1"/>
</dbReference>
<dbReference type="PANTHER" id="PTHR43414">
    <property type="entry name" value="MULTIDRUG RESISTANCE PROTEIN MDTG"/>
    <property type="match status" value="1"/>
</dbReference>
<dbReference type="GO" id="GO:0005886">
    <property type="term" value="C:plasma membrane"/>
    <property type="evidence" value="ECO:0007669"/>
    <property type="project" value="UniProtKB-SubCell"/>
</dbReference>
<feature type="transmembrane region" description="Helical" evidence="7">
    <location>
        <begin position="335"/>
        <end position="357"/>
    </location>
</feature>
<dbReference type="GO" id="GO:0022857">
    <property type="term" value="F:transmembrane transporter activity"/>
    <property type="evidence" value="ECO:0007669"/>
    <property type="project" value="InterPro"/>
</dbReference>
<evidence type="ECO:0000256" key="4">
    <source>
        <dbReference type="ARBA" id="ARBA00022692"/>
    </source>
</evidence>
<dbReference type="RefSeq" id="WP_010871084.1">
    <property type="nucleotide sequence ID" value="NC_000909.1"/>
</dbReference>
<evidence type="ECO:0000313" key="9">
    <source>
        <dbReference type="EMBL" id="HII59195.1"/>
    </source>
</evidence>
<accession>A0A832WFT5</accession>
<dbReference type="AlphaFoldDB" id="A0A832WFT5"/>
<sequence length="386" mass="42068">MGKLEKNVFVIWITTFTTMLGVGFIAPIMAIYAQTLGATNLEIGLIFGSFALARTVAQIPVGVLSDIYGKKFFIVCGTFFYGVSTLMYNFVSTVLGFLIVRIFTGIFSAFVTPVAGSYIAAIAPKTRLGEYMGIFNSAITLGFGIGPFIGGILADMYGIKMPFYFCGFLGILAAIISYMKLEDIVFNKNKEKIDVKKISTLFSFEFLKNRNFSSSFIINVSNVMINAGIYAYLALYAINYNITISQVGFMIALTNILMALLQRSFGKLYDKLGNIMIIIGIFIISFGMYLLSTSTTFLTILASLTIIAVGSSISSTATTSLAVKDIPTHRKGEAMGLFTTSINIGMFIGAVSFGFLADILGIANMYKFSAIFSIVVGIISYLRIER</sequence>
<feature type="transmembrane region" description="Helical" evidence="7">
    <location>
        <begin position="363"/>
        <end position="382"/>
    </location>
</feature>
<dbReference type="PROSITE" id="PS50850">
    <property type="entry name" value="MFS"/>
    <property type="match status" value="1"/>
</dbReference>
<feature type="transmembrane region" description="Helical" evidence="7">
    <location>
        <begin position="72"/>
        <end position="91"/>
    </location>
</feature>
<dbReference type="Proteomes" id="UP000645676">
    <property type="component" value="Unassembled WGS sequence"/>
</dbReference>
<dbReference type="SMR" id="A0A832WFT5"/>
<gene>
    <name evidence="9" type="ORF">HA335_01225</name>
</gene>
<dbReference type="OMA" id="TYGMDLA"/>
<keyword evidence="3" id="KW-1003">Cell membrane</keyword>
<feature type="transmembrane region" description="Helical" evidence="7">
    <location>
        <begin position="273"/>
        <end position="291"/>
    </location>
</feature>